<evidence type="ECO:0000256" key="2">
    <source>
        <dbReference type="ARBA" id="ARBA00008598"/>
    </source>
</evidence>
<keyword evidence="10 11" id="KW-0238">DNA-binding</keyword>
<dbReference type="EC" id="3.1.21.3" evidence="11"/>
<dbReference type="AlphaFoldDB" id="A0AAX3F068"/>
<dbReference type="RefSeq" id="WP_267274362.1">
    <property type="nucleotide sequence ID" value="NZ_CP107525.1"/>
</dbReference>
<comment type="similarity">
    <text evidence="2 11">Belongs to the HsdR family.</text>
</comment>
<dbReference type="InterPro" id="IPR004473">
    <property type="entry name" value="Restrct_endonuc_typeI_HsdR"/>
</dbReference>
<protein>
    <recommendedName>
        <fullName evidence="11">Type I restriction enzyme endonuclease subunit</fullName>
        <shortName evidence="11">R protein</shortName>
        <ecNumber evidence="11">3.1.21.3</ecNumber>
    </recommendedName>
</protein>
<keyword evidence="4" id="KW-0540">Nuclease</keyword>
<evidence type="ECO:0000256" key="3">
    <source>
        <dbReference type="ARBA" id="ARBA00011296"/>
    </source>
</evidence>
<keyword evidence="5 11" id="KW-0547">Nucleotide-binding</keyword>
<dbReference type="CDD" id="cd22332">
    <property type="entry name" value="HsdR_N"/>
    <property type="match status" value="1"/>
</dbReference>
<dbReference type="Proteomes" id="UP001164481">
    <property type="component" value="Chromosome"/>
</dbReference>
<sequence length="1065" mass="125534">MSSENLKEKLNFKNELEFQDHFVELLKKYKWQYEVLQNPTEKDLIENWKKIIFQNNRQQSRLNNVELTDLEMKQILTEINKTEYTSDISKFVNNGSVTITRDNEADKENFGKNVSLILFKKGQIGGGDSTYQIANQPIFANGTYRGDLLLIINGMPFFHIELKNSDVNLQEGLNQVRKYSKNGVYTGIFSLIQIIVVAKPNEFVYFARPSSYELFRKEFYFQWSDEKNNIYENWKDLIKYFLSIPMAHKLISYYTVSDDSTKTLKVLRPYQYHAVSSICKKLIHLLEQRKSNLSKTEDFRKGGFIWHTTGSGKTLTSFKTAELISNNFQIPVDKVVILVDRVDLANQSLVEYKNFSESEDEIQGAKNARDLFTKLADKSFDTKLIISSIQKLHRGLNPDNLSFLKNKEKIKDKTIVFIVDECHRSTFGKMLKEIKNFFVKAVFFGFTGTPVYYENLSEKDLAVKLQTEDIFGSQLHSYNIYYALRDKNVLPFHIHQHFTYDPEYLAKQINQKKFNNLKETNKYVKNFDEKFYTANKEVFIKNEEHISYEKTDTYDHYNHVVNNILEGFNNASSGRELHAIFAVSSIEDAIKYYELFQNKDILKQHDYWDQNNEKPILNVTAMFDWGITGSEKEDAKDEAIKLIIKNYNEMFKESFQFSDKNVYRSFQSDVALRLAHKESYTKLNKDETKENQIDILIVVDQFLTGYNSKYVNTLYLDKVMNDKTLVQAFSRTNRIWNNSKKPFGLIKYYRYPCTMERNIESAISKYSNNDWKSVLFDKQEVSIKKINESYSRLKEIFDKHQETPETLSENEIKQFIESFRNIQNLLKAIEIQGFDLNSQEDAEKLKFPVSAIAEWKNLYSEINTKHKSIVEKTDLEIELKLHSVERMTIINKEYIEKLWIQLQEEVKKNDNPQQIEQTIEKLKDKVKNSGDALYNKYGPIFFEKFQDNPDKFIEKEFQVYINETIEEIFTENLLKFCAYFGIKNDKIKMVEKLFKTIPSENELKERNQLTEITKEINWTETPFGKDFKNENPDAEFVTIRKEGRKKIEESIINNNLDAKSWKISK</sequence>
<dbReference type="Pfam" id="PF18766">
    <property type="entry name" value="SWI2_SNF2"/>
    <property type="match status" value="1"/>
</dbReference>
<dbReference type="EMBL" id="CP107525">
    <property type="protein sequence ID" value="UZW64464.1"/>
    <property type="molecule type" value="Genomic_DNA"/>
</dbReference>
<dbReference type="InterPro" id="IPR040980">
    <property type="entry name" value="SWI2_SNF2"/>
</dbReference>
<evidence type="ECO:0000256" key="5">
    <source>
        <dbReference type="ARBA" id="ARBA00022741"/>
    </source>
</evidence>
<dbReference type="PROSITE" id="PS51192">
    <property type="entry name" value="HELICASE_ATP_BIND_1"/>
    <property type="match status" value="1"/>
</dbReference>
<organism evidence="13 14">
    <name type="scientific">Mycoplasmopsis synoviae</name>
    <name type="common">Mycoplasma synoviae</name>
    <dbReference type="NCBI Taxonomy" id="2109"/>
    <lineage>
        <taxon>Bacteria</taxon>
        <taxon>Bacillati</taxon>
        <taxon>Mycoplasmatota</taxon>
        <taxon>Mycoplasmoidales</taxon>
        <taxon>Metamycoplasmataceae</taxon>
        <taxon>Mycoplasmopsis</taxon>
    </lineage>
</organism>
<dbReference type="InterPro" id="IPR055180">
    <property type="entry name" value="HsdR_RecA-like_helicase_dom_2"/>
</dbReference>
<keyword evidence="6 11" id="KW-0680">Restriction system</keyword>
<dbReference type="PANTHER" id="PTHR30195:SF16">
    <property type="entry name" value="TYPE I RESTRICTION ENZYME ENDONUCLEASE SUBUNIT"/>
    <property type="match status" value="1"/>
</dbReference>
<evidence type="ECO:0000313" key="13">
    <source>
        <dbReference type="EMBL" id="UZW64464.1"/>
    </source>
</evidence>
<dbReference type="GO" id="GO:0009307">
    <property type="term" value="P:DNA restriction-modification system"/>
    <property type="evidence" value="ECO:0007669"/>
    <property type="project" value="UniProtKB-KW"/>
</dbReference>
<dbReference type="InterPro" id="IPR007409">
    <property type="entry name" value="Restrct_endonuc_type1_HsdR_N"/>
</dbReference>
<dbReference type="SUPFAM" id="SSF52540">
    <property type="entry name" value="P-loop containing nucleoside triphosphate hydrolases"/>
    <property type="match status" value="1"/>
</dbReference>
<comment type="subunit">
    <text evidence="3 11">The type I restriction/modification system is composed of three polypeptides R, M and S.</text>
</comment>
<evidence type="ECO:0000256" key="4">
    <source>
        <dbReference type="ARBA" id="ARBA00022722"/>
    </source>
</evidence>
<evidence type="ECO:0000256" key="11">
    <source>
        <dbReference type="RuleBase" id="RU364115"/>
    </source>
</evidence>
<dbReference type="GO" id="GO:0003677">
    <property type="term" value="F:DNA binding"/>
    <property type="evidence" value="ECO:0007669"/>
    <property type="project" value="UniProtKB-KW"/>
</dbReference>
<evidence type="ECO:0000256" key="8">
    <source>
        <dbReference type="ARBA" id="ARBA00022801"/>
    </source>
</evidence>
<evidence type="ECO:0000313" key="14">
    <source>
        <dbReference type="Proteomes" id="UP001164481"/>
    </source>
</evidence>
<evidence type="ECO:0000256" key="6">
    <source>
        <dbReference type="ARBA" id="ARBA00022747"/>
    </source>
</evidence>
<evidence type="ECO:0000256" key="1">
    <source>
        <dbReference type="ARBA" id="ARBA00000851"/>
    </source>
</evidence>
<reference evidence="13" key="1">
    <citation type="submission" date="2022-10" db="EMBL/GenBank/DDBJ databases">
        <authorList>
            <person name="Wei X."/>
        </authorList>
    </citation>
    <scope>NUCLEOTIDE SEQUENCE</scope>
    <source>
        <strain evidence="13">SD2</strain>
    </source>
</reference>
<dbReference type="SMART" id="SM00487">
    <property type="entry name" value="DEXDc"/>
    <property type="match status" value="1"/>
</dbReference>
<dbReference type="Gene3D" id="3.90.1570.50">
    <property type="match status" value="1"/>
</dbReference>
<dbReference type="GO" id="GO:0005524">
    <property type="term" value="F:ATP binding"/>
    <property type="evidence" value="ECO:0007669"/>
    <property type="project" value="UniProtKB-KW"/>
</dbReference>
<dbReference type="PANTHER" id="PTHR30195">
    <property type="entry name" value="TYPE I SITE-SPECIFIC DEOXYRIBONUCLEASE PROTEIN SUBUNIT M AND R"/>
    <property type="match status" value="1"/>
</dbReference>
<dbReference type="Pfam" id="PF22679">
    <property type="entry name" value="T1R_D3-like"/>
    <property type="match status" value="1"/>
</dbReference>
<dbReference type="GO" id="GO:0009035">
    <property type="term" value="F:type I site-specific deoxyribonuclease activity"/>
    <property type="evidence" value="ECO:0007669"/>
    <property type="project" value="UniProtKB-EC"/>
</dbReference>
<keyword evidence="9 11" id="KW-0067">ATP-binding</keyword>
<dbReference type="NCBIfam" id="TIGR00348">
    <property type="entry name" value="hsdR"/>
    <property type="match status" value="1"/>
</dbReference>
<dbReference type="InterPro" id="IPR027417">
    <property type="entry name" value="P-loop_NTPase"/>
</dbReference>
<accession>A0AAX3F068</accession>
<reference evidence="13" key="2">
    <citation type="submission" date="2022-11" db="EMBL/GenBank/DDBJ databases">
        <title>complete genomes of mycoplasma synoviae ZX313 strain and SD2 strain.</title>
        <authorList>
            <person name="Zhong Q."/>
        </authorList>
    </citation>
    <scope>NUCLEOTIDE SEQUENCE</scope>
    <source>
        <strain evidence="13">SD2</strain>
    </source>
</reference>
<name>A0AAX3F068_MYCSY</name>
<dbReference type="Pfam" id="PF04313">
    <property type="entry name" value="HSDR_N"/>
    <property type="match status" value="1"/>
</dbReference>
<comment type="catalytic activity">
    <reaction evidence="1 11">
        <text>Endonucleolytic cleavage of DNA to give random double-stranded fragments with terminal 5'-phosphates, ATP is simultaneously hydrolyzed.</text>
        <dbReference type="EC" id="3.1.21.3"/>
    </reaction>
</comment>
<proteinExistence type="inferred from homology"/>
<comment type="function">
    <text evidence="11">Subunit R is required for both nuclease and ATPase activities, but not for modification.</text>
</comment>
<dbReference type="Gene3D" id="3.40.50.300">
    <property type="entry name" value="P-loop containing nucleotide triphosphate hydrolases"/>
    <property type="match status" value="2"/>
</dbReference>
<evidence type="ECO:0000256" key="9">
    <source>
        <dbReference type="ARBA" id="ARBA00022840"/>
    </source>
</evidence>
<dbReference type="InterPro" id="IPR051268">
    <property type="entry name" value="Type-I_R_enzyme_R_subunit"/>
</dbReference>
<evidence type="ECO:0000256" key="10">
    <source>
        <dbReference type="ARBA" id="ARBA00023125"/>
    </source>
</evidence>
<keyword evidence="7" id="KW-0255">Endonuclease</keyword>
<evidence type="ECO:0000259" key="12">
    <source>
        <dbReference type="PROSITE" id="PS51192"/>
    </source>
</evidence>
<evidence type="ECO:0000256" key="7">
    <source>
        <dbReference type="ARBA" id="ARBA00022759"/>
    </source>
</evidence>
<keyword evidence="8 11" id="KW-0378">Hydrolase</keyword>
<gene>
    <name evidence="13" type="ORF">OIE46_03815</name>
</gene>
<feature type="domain" description="Helicase ATP-binding" evidence="12">
    <location>
        <begin position="294"/>
        <end position="468"/>
    </location>
</feature>
<dbReference type="InterPro" id="IPR014001">
    <property type="entry name" value="Helicase_ATP-bd"/>
</dbReference>